<dbReference type="Gene3D" id="1.10.260.40">
    <property type="entry name" value="lambda repressor-like DNA-binding domains"/>
    <property type="match status" value="1"/>
</dbReference>
<reference evidence="2 3" key="1">
    <citation type="journal article" date="2019" name="ISME J.">
        <title>Genome analyses of uncultured TG2/ZB3 bacteria in 'Margulisbacteria' specifically attached to ectosymbiotic spirochetes of protists in the termite gut.</title>
        <authorList>
            <person name="Utami Y.D."/>
            <person name="Kuwahara H."/>
            <person name="Igai K."/>
            <person name="Murakami T."/>
            <person name="Sugaya K."/>
            <person name="Morikawa T."/>
            <person name="Nagura Y."/>
            <person name="Yuki M."/>
            <person name="Deevong P."/>
            <person name="Inoue T."/>
            <person name="Kihara K."/>
            <person name="Lo N."/>
            <person name="Yamada A."/>
            <person name="Ohkuma M."/>
            <person name="Hongoh Y."/>
        </authorList>
    </citation>
    <scope>NUCLEOTIDE SEQUENCE [LARGE SCALE GENOMIC DNA]</scope>
    <source>
        <strain evidence="2">NkOx7-02</strain>
    </source>
</reference>
<evidence type="ECO:0000313" key="3">
    <source>
        <dbReference type="Proteomes" id="UP000275925"/>
    </source>
</evidence>
<name>A0A388TIR9_9BACT</name>
<evidence type="ECO:0000259" key="1">
    <source>
        <dbReference type="PROSITE" id="PS50943"/>
    </source>
</evidence>
<proteinExistence type="predicted"/>
<evidence type="ECO:0000313" key="2">
    <source>
        <dbReference type="EMBL" id="GBR77169.1"/>
    </source>
</evidence>
<comment type="caution">
    <text evidence="2">The sequence shown here is derived from an EMBL/GenBank/DDBJ whole genome shotgun (WGS) entry which is preliminary data.</text>
</comment>
<keyword evidence="3" id="KW-1185">Reference proteome</keyword>
<dbReference type="EMBL" id="BGZO01000127">
    <property type="protein sequence ID" value="GBR77169.1"/>
    <property type="molecule type" value="Genomic_DNA"/>
</dbReference>
<dbReference type="InterPro" id="IPR001387">
    <property type="entry name" value="Cro/C1-type_HTH"/>
</dbReference>
<feature type="domain" description="HTH cro/C1-type" evidence="1">
    <location>
        <begin position="39"/>
        <end position="66"/>
    </location>
</feature>
<dbReference type="AlphaFoldDB" id="A0A388TIR9"/>
<dbReference type="PROSITE" id="PS50943">
    <property type="entry name" value="HTH_CROC1"/>
    <property type="match status" value="1"/>
</dbReference>
<dbReference type="SUPFAM" id="SSF47413">
    <property type="entry name" value="lambda repressor-like DNA-binding domains"/>
    <property type="match status" value="1"/>
</dbReference>
<accession>A0A388TIR9</accession>
<dbReference type="GO" id="GO:0003677">
    <property type="term" value="F:DNA binding"/>
    <property type="evidence" value="ECO:0007669"/>
    <property type="project" value="InterPro"/>
</dbReference>
<gene>
    <name evidence="2" type="ORF">NO2_1598</name>
</gene>
<sequence length="66" mass="7723">MKRIKGYKLERLLRNELKNKSFRREYDSLAEEFQLAEEVIKLRIKKNMSQKELAGIVGTSQPAVAQ</sequence>
<dbReference type="InterPro" id="IPR010982">
    <property type="entry name" value="Lambda_DNA-bd_dom_sf"/>
</dbReference>
<organism evidence="2 3">
    <name type="scientific">Candidatus Termititenax persephonae</name>
    <dbReference type="NCBI Taxonomy" id="2218525"/>
    <lineage>
        <taxon>Bacteria</taxon>
        <taxon>Bacillati</taxon>
        <taxon>Candidatus Margulisiibacteriota</taxon>
        <taxon>Candidatus Termititenacia</taxon>
        <taxon>Candidatus Termititenacales</taxon>
        <taxon>Candidatus Termititenacaceae</taxon>
        <taxon>Candidatus Termititenax</taxon>
    </lineage>
</organism>
<protein>
    <recommendedName>
        <fullName evidence="1">HTH cro/C1-type domain-containing protein</fullName>
    </recommendedName>
</protein>
<dbReference type="Proteomes" id="UP000275925">
    <property type="component" value="Unassembled WGS sequence"/>
</dbReference>